<dbReference type="InterPro" id="IPR027329">
    <property type="entry name" value="TPX2_C"/>
</dbReference>
<keyword evidence="5" id="KW-0206">Cytoskeleton</keyword>
<name>A0ABM4DNW3_HYDVU</name>
<dbReference type="Pfam" id="PF06886">
    <property type="entry name" value="TPX2"/>
    <property type="match status" value="1"/>
</dbReference>
<proteinExistence type="inferred from homology"/>
<keyword evidence="7" id="KW-0175">Coiled coil</keyword>
<feature type="coiled-coil region" evidence="7">
    <location>
        <begin position="647"/>
        <end position="674"/>
    </location>
</feature>
<feature type="domain" description="TPX2 C-terminal" evidence="9">
    <location>
        <begin position="624"/>
        <end position="698"/>
    </location>
</feature>
<feature type="domain" description="TPX2 central" evidence="10">
    <location>
        <begin position="392"/>
        <end position="546"/>
    </location>
</feature>
<dbReference type="InterPro" id="IPR027330">
    <property type="entry name" value="TPX2_central_dom"/>
</dbReference>
<dbReference type="Proteomes" id="UP001652625">
    <property type="component" value="Chromosome 15"/>
</dbReference>
<dbReference type="Pfam" id="PF12214">
    <property type="entry name" value="TPX2_importin"/>
    <property type="match status" value="1"/>
</dbReference>
<dbReference type="InterPro" id="IPR009675">
    <property type="entry name" value="TPX2_fam"/>
</dbReference>
<evidence type="ECO:0000259" key="10">
    <source>
        <dbReference type="Pfam" id="PF12214"/>
    </source>
</evidence>
<feature type="compositionally biased region" description="Polar residues" evidence="8">
    <location>
        <begin position="482"/>
        <end position="496"/>
    </location>
</feature>
<feature type="region of interest" description="Disordered" evidence="8">
    <location>
        <begin position="475"/>
        <end position="501"/>
    </location>
</feature>
<feature type="region of interest" description="Disordered" evidence="8">
    <location>
        <begin position="693"/>
        <end position="714"/>
    </location>
</feature>
<dbReference type="RefSeq" id="XP_065676246.1">
    <property type="nucleotide sequence ID" value="XM_065820174.1"/>
</dbReference>
<evidence type="ECO:0000256" key="5">
    <source>
        <dbReference type="ARBA" id="ARBA00023212"/>
    </source>
</evidence>
<organism evidence="11 12">
    <name type="scientific">Hydra vulgaris</name>
    <name type="common">Hydra</name>
    <name type="synonym">Hydra attenuata</name>
    <dbReference type="NCBI Taxonomy" id="6087"/>
    <lineage>
        <taxon>Eukaryota</taxon>
        <taxon>Metazoa</taxon>
        <taxon>Cnidaria</taxon>
        <taxon>Hydrozoa</taxon>
        <taxon>Hydroidolina</taxon>
        <taxon>Anthoathecata</taxon>
        <taxon>Aplanulata</taxon>
        <taxon>Hydridae</taxon>
        <taxon>Hydra</taxon>
    </lineage>
</organism>
<evidence type="ECO:0000256" key="8">
    <source>
        <dbReference type="SAM" id="MobiDB-lite"/>
    </source>
</evidence>
<evidence type="ECO:0000313" key="12">
    <source>
        <dbReference type="RefSeq" id="XP_065676246.1"/>
    </source>
</evidence>
<evidence type="ECO:0000256" key="7">
    <source>
        <dbReference type="SAM" id="Coils"/>
    </source>
</evidence>
<evidence type="ECO:0000256" key="2">
    <source>
        <dbReference type="ARBA" id="ARBA00004186"/>
    </source>
</evidence>
<evidence type="ECO:0000256" key="3">
    <source>
        <dbReference type="ARBA" id="ARBA00005885"/>
    </source>
</evidence>
<keyword evidence="6" id="KW-0539">Nucleus</keyword>
<feature type="region of interest" description="Disordered" evidence="8">
    <location>
        <begin position="542"/>
        <end position="593"/>
    </location>
</feature>
<sequence>MASFDAKYEFNAPKYIDFLQGDIDEDADKWFDTRDGDEGGIDIDMVPYYEQNIGFKNATNAISAALADNMKEIQQVKTYSLITNDNETSNNVEIAENVANKENIVPDVVIPKECAIINKDSVKCDNSKKENFLMLKVEQQNLNSSSVDETLVQKSNIRTSWSSPDVTREDIRKVQPPRSVKKSINYDVSKKRKTVSTTDPTVNKKSRVESKPLIMPETPSFIRKLRERGTKKDLQTSEALNIQKMRELQKQTKAKIRRNDKQLKNVLGASSYLPSRSTCPVTKPKEFHFATDDRIKEHTMQTRSDTICKPFESQLRQHPPSPPFKKEVTKPQPFNFSTQSSKVAGPVKAEWESMAHLALKFQTKTPERFRMKPKRCDNNGSLELEKPNHPFHVTNPKTPNLATKTRTRPVTAISRQEMEEKEAEEISNYHFKATEFNPKIIEKGGFYGVKQIPEAHTTKPKPFNFLIENRIEQRKQKEEPLPQTNKVHPKSNTSIGKTERPKNTELEPFSFENRDKERYLKKEEKIKEIIEDEEKMHEFHARPLPSFSPDSLPPVQPKESTHPIPFKISTGSSSYQQKLQEKRHKEIETEKLNREFKAKPADVINKAPFKPLTGLIPPTEITDFTLNSDIRAKERQKYEEWKHEQELKTEEEKKRIEKEKALEVEREIKAMREEAVVKANPVRTYKPVIIEHSSKQLTEPQTPNLQTKKRAMRL</sequence>
<accession>A0ABM4DNW3</accession>
<feature type="compositionally biased region" description="Basic and acidic residues" evidence="8">
    <location>
        <begin position="579"/>
        <end position="593"/>
    </location>
</feature>
<dbReference type="GeneID" id="100199157"/>
<comment type="similarity">
    <text evidence="3">Belongs to the TPX2 family.</text>
</comment>
<feature type="region of interest" description="Disordered" evidence="8">
    <location>
        <begin position="313"/>
        <end position="341"/>
    </location>
</feature>
<feature type="compositionally biased region" description="Polar residues" evidence="8">
    <location>
        <begin position="695"/>
        <end position="706"/>
    </location>
</feature>
<dbReference type="PANTHER" id="PTHR14326:SF44">
    <property type="entry name" value="TARGETING PROTEIN FOR XKLP2"/>
    <property type="match status" value="1"/>
</dbReference>
<keyword evidence="11" id="KW-1185">Reference proteome</keyword>
<feature type="region of interest" description="Disordered" evidence="8">
    <location>
        <begin position="382"/>
        <end position="402"/>
    </location>
</feature>
<evidence type="ECO:0000256" key="6">
    <source>
        <dbReference type="ARBA" id="ARBA00023242"/>
    </source>
</evidence>
<comment type="subcellular location">
    <subcellularLocation>
        <location evidence="2">Cytoplasm</location>
        <location evidence="2">Cytoskeleton</location>
        <location evidence="2">Spindle</location>
    </subcellularLocation>
    <subcellularLocation>
        <location evidence="1">Nucleus</location>
    </subcellularLocation>
</comment>
<keyword evidence="4" id="KW-0963">Cytoplasm</keyword>
<evidence type="ECO:0000256" key="1">
    <source>
        <dbReference type="ARBA" id="ARBA00004123"/>
    </source>
</evidence>
<feature type="compositionally biased region" description="Polar residues" evidence="8">
    <location>
        <begin position="332"/>
        <end position="341"/>
    </location>
</feature>
<dbReference type="PANTHER" id="PTHR14326">
    <property type="entry name" value="TARGETING PROTEIN FOR XKLP2"/>
    <property type="match status" value="1"/>
</dbReference>
<reference evidence="12" key="1">
    <citation type="submission" date="2025-08" db="UniProtKB">
        <authorList>
            <consortium name="RefSeq"/>
        </authorList>
    </citation>
    <scope>IDENTIFICATION</scope>
</reference>
<protein>
    <submittedName>
        <fullName evidence="12">Targeting protein for Xklp2 homolog isoform X2</fullName>
    </submittedName>
</protein>
<evidence type="ECO:0000256" key="4">
    <source>
        <dbReference type="ARBA" id="ARBA00022490"/>
    </source>
</evidence>
<gene>
    <name evidence="12" type="primary">LOC100199157</name>
</gene>
<feature type="compositionally biased region" description="Polar residues" evidence="8">
    <location>
        <begin position="569"/>
        <end position="578"/>
    </location>
</feature>
<evidence type="ECO:0000313" key="11">
    <source>
        <dbReference type="Proteomes" id="UP001652625"/>
    </source>
</evidence>
<evidence type="ECO:0000259" key="9">
    <source>
        <dbReference type="Pfam" id="PF06886"/>
    </source>
</evidence>